<sequence length="931" mass="104488">MKSVSLLLVVAWSPVRLSAPHVPSNERTHSVPIQLPACLASFRDLKAAEPRQHECRFLRPPETFTDIPARRKSVFVARDAEDTAKILISVLHWRRLYRPGKHRKADQREQREAPPWPILVITKDYMRTNLTGFLQLPEDTVAEEDEREVTEGEESVTEKAEGGESDRGPVWVNSLNNNEVITTKNGLHSTLKASSLLHLQPPTFDLSIPEEADAFFNNEAPLGEGLWMTKLPDESGGRGVRIGEDLEEIRERAQGMTAKGGTLLAQRYIDSPLLVDGRKVDQRFFWAIASLDSPFLVVMFSRWSLVRLAPERFTLEAATLKDGSVHVTNNQSGNKHSGVKNGSLELDITLLELAEHLESSGAIPSAPVFFDETIESAREIIRQVSTAARPRLLESRFNTTRQAPQGWDGLFELMGLDALLDSSFRLCLLSAAMKTTSFLLMVAWSPVRLSAPHVPSNERTHSVPIQLPACLASFRDLKAAEPRQHECRFLRPPETFTDIPARRKSVFVARDAEDTAKILISVLHWRRWPHPSAGRHRKARRRKGREETNAFSGDIPPWPSLVITKDYVNTNLTEFLQLPENTTERKDQQGSTEGEEGVTGKREGGQPDRGPVWVNSLNNNEVITTKNGLHSTLKASSLLHLQPPTFDLSIPEEADAFFNNEAPLGDGLWMTKLPDESGGRGVRIGEDLEEIRERAQGMTAKGETLLAQRYIDSPLLVDGRKVDQRFFWAIASLDSPFLVVMFSRWSLVRLAPEKFTLESGALKEDYVHVTNTESSKAHPRVKNGSLELDITLLELAERLESSGAIPSAPVFFEETIESAREIIRQVSTAARPRLLESRFNTTRQAPEGWDGLFELMGLDALLDSSFRLWLVEVQAGIMIRNHGQYESIFRDLFWLLWNLHNGARCADVLRAVSRLDGRMNVVVCDDASLVK</sequence>
<feature type="region of interest" description="Disordered" evidence="6">
    <location>
        <begin position="576"/>
        <end position="613"/>
    </location>
</feature>
<dbReference type="EMBL" id="CDMZ01000854">
    <property type="protein sequence ID" value="CEM22718.1"/>
    <property type="molecule type" value="Genomic_DNA"/>
</dbReference>
<keyword evidence="3" id="KW-0067">ATP-binding</keyword>
<protein>
    <recommendedName>
        <fullName evidence="4">Tubulin--tyrosine ligase-like protein 5</fullName>
    </recommendedName>
</protein>
<feature type="compositionally biased region" description="Basic and acidic residues" evidence="6">
    <location>
        <begin position="156"/>
        <end position="167"/>
    </location>
</feature>
<evidence type="ECO:0000256" key="3">
    <source>
        <dbReference type="ARBA" id="ARBA00022840"/>
    </source>
</evidence>
<reference evidence="8" key="1">
    <citation type="submission" date="2014-11" db="EMBL/GenBank/DDBJ databases">
        <authorList>
            <person name="Otto D Thomas"/>
            <person name="Naeem Raeece"/>
        </authorList>
    </citation>
    <scope>NUCLEOTIDE SEQUENCE</scope>
</reference>
<dbReference type="GO" id="GO:0015631">
    <property type="term" value="F:tubulin binding"/>
    <property type="evidence" value="ECO:0007669"/>
    <property type="project" value="TreeGrafter"/>
</dbReference>
<feature type="chain" id="PRO_5005189453" description="Tubulin--tyrosine ligase-like protein 5" evidence="7">
    <location>
        <begin position="20"/>
        <end position="931"/>
    </location>
</feature>
<dbReference type="SUPFAM" id="SSF56059">
    <property type="entry name" value="Glutathione synthetase ATP-binding domain-like"/>
    <property type="match status" value="2"/>
</dbReference>
<evidence type="ECO:0000256" key="1">
    <source>
        <dbReference type="ARBA" id="ARBA00022598"/>
    </source>
</evidence>
<feature type="region of interest" description="Disordered" evidence="6">
    <location>
        <begin position="531"/>
        <end position="554"/>
    </location>
</feature>
<dbReference type="GO" id="GO:0000226">
    <property type="term" value="P:microtubule cytoskeleton organization"/>
    <property type="evidence" value="ECO:0007669"/>
    <property type="project" value="TreeGrafter"/>
</dbReference>
<dbReference type="InterPro" id="IPR004344">
    <property type="entry name" value="TTL/TTLL_fam"/>
</dbReference>
<dbReference type="PROSITE" id="PS51221">
    <property type="entry name" value="TTL"/>
    <property type="match status" value="2"/>
</dbReference>
<keyword evidence="2" id="KW-0547">Nucleotide-binding</keyword>
<evidence type="ECO:0000256" key="5">
    <source>
        <dbReference type="ARBA" id="ARBA00049274"/>
    </source>
</evidence>
<evidence type="ECO:0000313" key="8">
    <source>
        <dbReference type="EMBL" id="CEM22718.1"/>
    </source>
</evidence>
<dbReference type="GO" id="GO:0036064">
    <property type="term" value="C:ciliary basal body"/>
    <property type="evidence" value="ECO:0007669"/>
    <property type="project" value="TreeGrafter"/>
</dbReference>
<feature type="signal peptide" evidence="7">
    <location>
        <begin position="1"/>
        <end position="19"/>
    </location>
</feature>
<feature type="compositionally biased region" description="Basic residues" evidence="6">
    <location>
        <begin position="531"/>
        <end position="543"/>
    </location>
</feature>
<evidence type="ECO:0000256" key="2">
    <source>
        <dbReference type="ARBA" id="ARBA00022741"/>
    </source>
</evidence>
<dbReference type="GO" id="GO:0005524">
    <property type="term" value="F:ATP binding"/>
    <property type="evidence" value="ECO:0007669"/>
    <property type="project" value="UniProtKB-KW"/>
</dbReference>
<name>A0A0G4G3I6_9ALVE</name>
<dbReference type="AlphaFoldDB" id="A0A0G4G3I6"/>
<organism evidence="8">
    <name type="scientific">Chromera velia CCMP2878</name>
    <dbReference type="NCBI Taxonomy" id="1169474"/>
    <lineage>
        <taxon>Eukaryota</taxon>
        <taxon>Sar</taxon>
        <taxon>Alveolata</taxon>
        <taxon>Colpodellida</taxon>
        <taxon>Chromeraceae</taxon>
        <taxon>Chromera</taxon>
    </lineage>
</organism>
<keyword evidence="1" id="KW-0436">Ligase</keyword>
<dbReference type="Pfam" id="PF03133">
    <property type="entry name" value="TTL"/>
    <property type="match status" value="2"/>
</dbReference>
<dbReference type="VEuPathDB" id="CryptoDB:Cvel_20061"/>
<dbReference type="PANTHER" id="PTHR12241">
    <property type="entry name" value="TUBULIN POLYGLUTAMYLASE"/>
    <property type="match status" value="1"/>
</dbReference>
<comment type="catalytic activity">
    <reaction evidence="5">
        <text>L-glutamyl-[protein] + L-glutamate + ATP = gamma-L-glutamyl-L-glutamyl-[protein] + ADP + phosphate + H(+)</text>
        <dbReference type="Rhea" id="RHEA:60144"/>
        <dbReference type="Rhea" id="RHEA-COMP:10208"/>
        <dbReference type="Rhea" id="RHEA-COMP:15517"/>
        <dbReference type="ChEBI" id="CHEBI:15378"/>
        <dbReference type="ChEBI" id="CHEBI:29973"/>
        <dbReference type="ChEBI" id="CHEBI:29985"/>
        <dbReference type="ChEBI" id="CHEBI:30616"/>
        <dbReference type="ChEBI" id="CHEBI:43474"/>
        <dbReference type="ChEBI" id="CHEBI:143622"/>
        <dbReference type="ChEBI" id="CHEBI:456216"/>
    </reaction>
    <physiologicalReaction direction="left-to-right" evidence="5">
        <dbReference type="Rhea" id="RHEA:60145"/>
    </physiologicalReaction>
</comment>
<keyword evidence="7" id="KW-0732">Signal</keyword>
<dbReference type="Gene3D" id="3.30.470.20">
    <property type="entry name" value="ATP-grasp fold, B domain"/>
    <property type="match status" value="2"/>
</dbReference>
<proteinExistence type="predicted"/>
<gene>
    <name evidence="8" type="ORF">Cvel_20061</name>
</gene>
<evidence type="ECO:0000256" key="7">
    <source>
        <dbReference type="SAM" id="SignalP"/>
    </source>
</evidence>
<dbReference type="GO" id="GO:0070740">
    <property type="term" value="F:tubulin-glutamic acid ligase activity"/>
    <property type="evidence" value="ECO:0007669"/>
    <property type="project" value="TreeGrafter"/>
</dbReference>
<dbReference type="PANTHER" id="PTHR12241:SF145">
    <property type="entry name" value="TUBULIN POLYGLUTAMYLASE TTLL5"/>
    <property type="match status" value="1"/>
</dbReference>
<feature type="region of interest" description="Disordered" evidence="6">
    <location>
        <begin position="139"/>
        <end position="170"/>
    </location>
</feature>
<evidence type="ECO:0000256" key="4">
    <source>
        <dbReference type="ARBA" id="ARBA00041448"/>
    </source>
</evidence>
<feature type="compositionally biased region" description="Acidic residues" evidence="6">
    <location>
        <begin position="140"/>
        <end position="155"/>
    </location>
</feature>
<accession>A0A0G4G3I6</accession>
<evidence type="ECO:0000256" key="6">
    <source>
        <dbReference type="SAM" id="MobiDB-lite"/>
    </source>
</evidence>